<comment type="similarity">
    <text evidence="2">Belongs to the bacterial solute-binding protein 5 family.</text>
</comment>
<evidence type="ECO:0000256" key="3">
    <source>
        <dbReference type="ARBA" id="ARBA00022729"/>
    </source>
</evidence>
<evidence type="ECO:0000313" key="7">
    <source>
        <dbReference type="Proteomes" id="UP000553193"/>
    </source>
</evidence>
<dbReference type="Gene3D" id="3.90.76.10">
    <property type="entry name" value="Dipeptide-binding Protein, Domain 1"/>
    <property type="match status" value="1"/>
</dbReference>
<dbReference type="SUPFAM" id="SSF53850">
    <property type="entry name" value="Periplasmic binding protein-like II"/>
    <property type="match status" value="1"/>
</dbReference>
<dbReference type="AlphaFoldDB" id="A0A840A8G8"/>
<dbReference type="GO" id="GO:0043190">
    <property type="term" value="C:ATP-binding cassette (ABC) transporter complex"/>
    <property type="evidence" value="ECO:0007669"/>
    <property type="project" value="InterPro"/>
</dbReference>
<dbReference type="GO" id="GO:0015833">
    <property type="term" value="P:peptide transport"/>
    <property type="evidence" value="ECO:0007669"/>
    <property type="project" value="TreeGrafter"/>
</dbReference>
<dbReference type="PANTHER" id="PTHR30290:SF38">
    <property type="entry name" value="D,D-DIPEPTIDE-BINDING PERIPLASMIC PROTEIN DDPA-RELATED"/>
    <property type="match status" value="1"/>
</dbReference>
<comment type="caution">
    <text evidence="6">The sequence shown here is derived from an EMBL/GenBank/DDBJ whole genome shotgun (WGS) entry which is preliminary data.</text>
</comment>
<name>A0A840A8G8_9PROT</name>
<dbReference type="GO" id="GO:0030288">
    <property type="term" value="C:outer membrane-bounded periplasmic space"/>
    <property type="evidence" value="ECO:0007669"/>
    <property type="project" value="UniProtKB-ARBA"/>
</dbReference>
<dbReference type="RefSeq" id="WP_184382852.1">
    <property type="nucleotide sequence ID" value="NZ_JACIDJ010000001.1"/>
</dbReference>
<evidence type="ECO:0000256" key="1">
    <source>
        <dbReference type="ARBA" id="ARBA00004418"/>
    </source>
</evidence>
<dbReference type="Gene3D" id="3.40.190.10">
    <property type="entry name" value="Periplasmic binding protein-like II"/>
    <property type="match status" value="1"/>
</dbReference>
<feature type="domain" description="Solute-binding protein family 5" evidence="5">
    <location>
        <begin position="69"/>
        <end position="435"/>
    </location>
</feature>
<dbReference type="Pfam" id="PF00496">
    <property type="entry name" value="SBP_bac_5"/>
    <property type="match status" value="1"/>
</dbReference>
<evidence type="ECO:0000313" key="6">
    <source>
        <dbReference type="EMBL" id="MBB3897819.1"/>
    </source>
</evidence>
<gene>
    <name evidence="6" type="ORF">GGQ83_001245</name>
</gene>
<dbReference type="InterPro" id="IPR030678">
    <property type="entry name" value="Peptide/Ni-bd"/>
</dbReference>
<dbReference type="Proteomes" id="UP000553193">
    <property type="component" value="Unassembled WGS sequence"/>
</dbReference>
<keyword evidence="3 4" id="KW-0732">Signal</keyword>
<evidence type="ECO:0000256" key="2">
    <source>
        <dbReference type="ARBA" id="ARBA00005695"/>
    </source>
</evidence>
<evidence type="ECO:0000256" key="4">
    <source>
        <dbReference type="SAM" id="SignalP"/>
    </source>
</evidence>
<accession>A0A840A8G8</accession>
<dbReference type="PIRSF" id="PIRSF002741">
    <property type="entry name" value="MppA"/>
    <property type="match status" value="1"/>
</dbReference>
<dbReference type="EMBL" id="JACIDJ010000001">
    <property type="protein sequence ID" value="MBB3897819.1"/>
    <property type="molecule type" value="Genomic_DNA"/>
</dbReference>
<sequence length="518" mass="57472">MRLRASFLALAASLGFGLAAPAAAQDTLRIRLNADIRSTDPGVNRDANTDGLVWHVLEGLVALRGDATVAPMLAERVDISDDGLTYTFPLRPGVRFHNGQPLTSADVAFAMERYRKRETNWRCRGDLDGSVTRITAVETPDPQTVVMRLERPSALFLTTLARTDCGQTGIFHRDSLNADGSWRAPVGTGPFRLGEWRRGQFIELERFAEYAALPGEPDGLAGNKTPHVDRVRFTVIPDDAAARAALLAGNIDILPDARTRDLRDLRARPGMTVHSSPSFDLQIILMQTTDPLLSDVRMRRAIALALDVPELVRALTEGGSRPSRAPIPVGSGFHTPAMSEVPARDLAAARRLAQEAGYRGQPIRIVTTRRYEAFYEIAVLAQDMLREAGINLELEVLEWATQLQRYTRGEYQMMAFGFSARLDPSLSFEMFTGPKATQPRKAWDNPQVQAMLEDSMRETDRARRIALFESMFRQLLEDVPVVALYSSTNNAVTPAHVQGFRSWAVDAPRAWGVRLARR</sequence>
<feature type="signal peptide" evidence="4">
    <location>
        <begin position="1"/>
        <end position="24"/>
    </location>
</feature>
<comment type="subcellular location">
    <subcellularLocation>
        <location evidence="1">Periplasm</location>
    </subcellularLocation>
</comment>
<feature type="chain" id="PRO_5033022960" evidence="4">
    <location>
        <begin position="25"/>
        <end position="518"/>
    </location>
</feature>
<dbReference type="Gene3D" id="3.10.105.10">
    <property type="entry name" value="Dipeptide-binding Protein, Domain 3"/>
    <property type="match status" value="1"/>
</dbReference>
<protein>
    <submittedName>
        <fullName evidence="6">Peptide/nickel transport system substrate-binding protein</fullName>
    </submittedName>
</protein>
<dbReference type="GO" id="GO:1904680">
    <property type="term" value="F:peptide transmembrane transporter activity"/>
    <property type="evidence" value="ECO:0007669"/>
    <property type="project" value="TreeGrafter"/>
</dbReference>
<evidence type="ECO:0000259" key="5">
    <source>
        <dbReference type="Pfam" id="PF00496"/>
    </source>
</evidence>
<dbReference type="InterPro" id="IPR039424">
    <property type="entry name" value="SBP_5"/>
</dbReference>
<organism evidence="6 7">
    <name type="scientific">Roseococcus suduntuyensis</name>
    <dbReference type="NCBI Taxonomy" id="455361"/>
    <lineage>
        <taxon>Bacteria</taxon>
        <taxon>Pseudomonadati</taxon>
        <taxon>Pseudomonadota</taxon>
        <taxon>Alphaproteobacteria</taxon>
        <taxon>Acetobacterales</taxon>
        <taxon>Roseomonadaceae</taxon>
        <taxon>Roseococcus</taxon>
    </lineage>
</organism>
<dbReference type="PANTHER" id="PTHR30290">
    <property type="entry name" value="PERIPLASMIC BINDING COMPONENT OF ABC TRANSPORTER"/>
    <property type="match status" value="1"/>
</dbReference>
<proteinExistence type="inferred from homology"/>
<reference evidence="6 7" key="1">
    <citation type="submission" date="2020-08" db="EMBL/GenBank/DDBJ databases">
        <title>Genomic Encyclopedia of Type Strains, Phase IV (KMG-IV): sequencing the most valuable type-strain genomes for metagenomic binning, comparative biology and taxonomic classification.</title>
        <authorList>
            <person name="Goeker M."/>
        </authorList>
    </citation>
    <scope>NUCLEOTIDE SEQUENCE [LARGE SCALE GENOMIC DNA]</scope>
    <source>
        <strain evidence="6 7">DSM 19979</strain>
    </source>
</reference>
<dbReference type="InterPro" id="IPR000914">
    <property type="entry name" value="SBP_5_dom"/>
</dbReference>
<keyword evidence="7" id="KW-1185">Reference proteome</keyword>